<gene>
    <name evidence="1" type="ORF">PXEA_LOCUS9662</name>
</gene>
<evidence type="ECO:0000313" key="2">
    <source>
        <dbReference type="Proteomes" id="UP000784294"/>
    </source>
</evidence>
<proteinExistence type="predicted"/>
<keyword evidence="2" id="KW-1185">Reference proteome</keyword>
<name>A0A3S5B8Q7_9PLAT</name>
<sequence>MEPLKNLKYAPSHPASTAQSFLSPTSVVSDCYPEVIKPHSEAGTNFICSTTSTVLPLILCTTPSTEPLDTSYLAAIDREASLSRPPLPQPLPPTYSLSALATQSVISSPLHRIGKSCPSIVHMPHLDSLLLDMESRTSEEKHEREHLTLRGDVTRSTKERRYLFFFNFICFTRDLL</sequence>
<organism evidence="1 2">
    <name type="scientific">Protopolystoma xenopodis</name>
    <dbReference type="NCBI Taxonomy" id="117903"/>
    <lineage>
        <taxon>Eukaryota</taxon>
        <taxon>Metazoa</taxon>
        <taxon>Spiralia</taxon>
        <taxon>Lophotrochozoa</taxon>
        <taxon>Platyhelminthes</taxon>
        <taxon>Monogenea</taxon>
        <taxon>Polyopisthocotylea</taxon>
        <taxon>Polystomatidea</taxon>
        <taxon>Polystomatidae</taxon>
        <taxon>Protopolystoma</taxon>
    </lineage>
</organism>
<evidence type="ECO:0000313" key="1">
    <source>
        <dbReference type="EMBL" id="VEL16222.1"/>
    </source>
</evidence>
<dbReference type="EMBL" id="CAAALY010027598">
    <property type="protein sequence ID" value="VEL16222.1"/>
    <property type="molecule type" value="Genomic_DNA"/>
</dbReference>
<dbReference type="AlphaFoldDB" id="A0A3S5B8Q7"/>
<accession>A0A3S5B8Q7</accession>
<comment type="caution">
    <text evidence="1">The sequence shown here is derived from an EMBL/GenBank/DDBJ whole genome shotgun (WGS) entry which is preliminary data.</text>
</comment>
<protein>
    <submittedName>
        <fullName evidence="1">Uncharacterized protein</fullName>
    </submittedName>
</protein>
<dbReference type="Proteomes" id="UP000784294">
    <property type="component" value="Unassembled WGS sequence"/>
</dbReference>
<reference evidence="1" key="1">
    <citation type="submission" date="2018-11" db="EMBL/GenBank/DDBJ databases">
        <authorList>
            <consortium name="Pathogen Informatics"/>
        </authorList>
    </citation>
    <scope>NUCLEOTIDE SEQUENCE</scope>
</reference>